<dbReference type="InterPro" id="IPR001878">
    <property type="entry name" value="Znf_CCHC"/>
</dbReference>
<dbReference type="InterPro" id="IPR036875">
    <property type="entry name" value="Znf_CCHC_sf"/>
</dbReference>
<keyword evidence="1" id="KW-0862">Zinc</keyword>
<evidence type="ECO:0000313" key="4">
    <source>
        <dbReference type="Proteomes" id="UP000024635"/>
    </source>
</evidence>
<gene>
    <name evidence="3" type="primary">Acey_s0003.g1657</name>
    <name evidence="3" type="ORF">Y032_0003g1657</name>
</gene>
<sequence>MASDDGQGQVPEAVEEIIQLSREDLEDMLAQARASGSMNSLSNAPSSSTKVFFHFLPSSSQLLELSSAVVEYAPVEYDIKSNLLQVITLLTQRNELLVVADKDPDVFEFYDKHTKAASMQSSNPILAAFILEKKKKEEKKPSTSKQSSWKPRFQPYPRFQPFRAGGAAWALAPPPYQPIQFAAGRPYGPQAGYGAQGFEGQNHQGFQQNQQFRSSGHPRPMCYECARFGHYAKDCKFK</sequence>
<keyword evidence="1" id="KW-0479">Metal-binding</keyword>
<proteinExistence type="predicted"/>
<dbReference type="EMBL" id="JARK01001339">
    <property type="protein sequence ID" value="EYC32564.1"/>
    <property type="molecule type" value="Genomic_DNA"/>
</dbReference>
<keyword evidence="4" id="KW-1185">Reference proteome</keyword>
<dbReference type="SUPFAM" id="SSF57756">
    <property type="entry name" value="Retrovirus zinc finger-like domains"/>
    <property type="match status" value="1"/>
</dbReference>
<dbReference type="GO" id="GO:0003676">
    <property type="term" value="F:nucleic acid binding"/>
    <property type="evidence" value="ECO:0007669"/>
    <property type="project" value="InterPro"/>
</dbReference>
<keyword evidence="1" id="KW-0863">Zinc-finger</keyword>
<protein>
    <recommendedName>
        <fullName evidence="2">CCHC-type domain-containing protein</fullName>
    </recommendedName>
</protein>
<dbReference type="GO" id="GO:0005737">
    <property type="term" value="C:cytoplasm"/>
    <property type="evidence" value="ECO:0007669"/>
    <property type="project" value="UniProtKB-ARBA"/>
</dbReference>
<dbReference type="PROSITE" id="PS50158">
    <property type="entry name" value="ZF_CCHC"/>
    <property type="match status" value="1"/>
</dbReference>
<dbReference type="Proteomes" id="UP000024635">
    <property type="component" value="Unassembled WGS sequence"/>
</dbReference>
<dbReference type="GO" id="GO:0008270">
    <property type="term" value="F:zinc ion binding"/>
    <property type="evidence" value="ECO:0007669"/>
    <property type="project" value="UniProtKB-KW"/>
</dbReference>
<feature type="domain" description="CCHC-type" evidence="2">
    <location>
        <begin position="222"/>
        <end position="236"/>
    </location>
</feature>
<name>A0A016VYC5_9BILA</name>
<evidence type="ECO:0000313" key="3">
    <source>
        <dbReference type="EMBL" id="EYC32564.1"/>
    </source>
</evidence>
<reference evidence="4" key="1">
    <citation type="journal article" date="2015" name="Nat. Genet.">
        <title>The genome and transcriptome of the zoonotic hookworm Ancylostoma ceylanicum identify infection-specific gene families.</title>
        <authorList>
            <person name="Schwarz E.M."/>
            <person name="Hu Y."/>
            <person name="Antoshechkin I."/>
            <person name="Miller M.M."/>
            <person name="Sternberg P.W."/>
            <person name="Aroian R.V."/>
        </authorList>
    </citation>
    <scope>NUCLEOTIDE SEQUENCE</scope>
    <source>
        <strain evidence="4">HY135</strain>
    </source>
</reference>
<dbReference type="AlphaFoldDB" id="A0A016VYC5"/>
<dbReference type="GO" id="GO:0019899">
    <property type="term" value="F:enzyme binding"/>
    <property type="evidence" value="ECO:0007669"/>
    <property type="project" value="UniProtKB-ARBA"/>
</dbReference>
<comment type="caution">
    <text evidence="3">The sequence shown here is derived from an EMBL/GenBank/DDBJ whole genome shotgun (WGS) entry which is preliminary data.</text>
</comment>
<evidence type="ECO:0000259" key="2">
    <source>
        <dbReference type="PROSITE" id="PS50158"/>
    </source>
</evidence>
<organism evidence="3 4">
    <name type="scientific">Ancylostoma ceylanicum</name>
    <dbReference type="NCBI Taxonomy" id="53326"/>
    <lineage>
        <taxon>Eukaryota</taxon>
        <taxon>Metazoa</taxon>
        <taxon>Ecdysozoa</taxon>
        <taxon>Nematoda</taxon>
        <taxon>Chromadorea</taxon>
        <taxon>Rhabditida</taxon>
        <taxon>Rhabditina</taxon>
        <taxon>Rhabditomorpha</taxon>
        <taxon>Strongyloidea</taxon>
        <taxon>Ancylostomatidae</taxon>
        <taxon>Ancylostomatinae</taxon>
        <taxon>Ancylostoma</taxon>
    </lineage>
</organism>
<evidence type="ECO:0000256" key="1">
    <source>
        <dbReference type="PROSITE-ProRule" id="PRU00047"/>
    </source>
</evidence>
<accession>A0A016VYC5</accession>